<keyword evidence="2" id="KW-0560">Oxidoreductase</keyword>
<dbReference type="SUPFAM" id="SSF51735">
    <property type="entry name" value="NAD(P)-binding Rossmann-fold domains"/>
    <property type="match status" value="1"/>
</dbReference>
<dbReference type="InterPro" id="IPR020843">
    <property type="entry name" value="ER"/>
</dbReference>
<dbReference type="EMBL" id="JBHEZZ010000036">
    <property type="protein sequence ID" value="MFC1406931.1"/>
    <property type="molecule type" value="Genomic_DNA"/>
</dbReference>
<evidence type="ECO:0000313" key="5">
    <source>
        <dbReference type="Proteomes" id="UP001592528"/>
    </source>
</evidence>
<dbReference type="PANTHER" id="PTHR48106:SF13">
    <property type="entry name" value="QUINONE OXIDOREDUCTASE-RELATED"/>
    <property type="match status" value="1"/>
</dbReference>
<sequence>MMKAIQMTEQGGPEVLRLVDLPDPQPGPGQILIRVQAASVNFSDVMRRRGDDYPVPTPSPFVPGAEVSGTVAALGEGVEEPAVGTPVFAMVGADASGGYAELALAFAANVIPVPPGLDPDAAAGIVVAGLAATLILTRTAAVEKGQSVFVPAAAGGVGGYAVQIAKLLGAGTVIAGASTEAKRNIALGLGADHAVDYNDPAWTRTVRDLTGGTGVDVALEMSGGDRLAQTLGVLAPFGSLVVFGSVSGAPGRLDERAVLPWLYDPAPNQSVVGFNLGPWFELRLPTAVAALQQLIEWVGSGQVRVPVPHPLPLARAAEAHRLLESGATTGKLVLKP</sequence>
<dbReference type="PANTHER" id="PTHR48106">
    <property type="entry name" value="QUINONE OXIDOREDUCTASE PIG3-RELATED"/>
    <property type="match status" value="1"/>
</dbReference>
<dbReference type="Pfam" id="PF08240">
    <property type="entry name" value="ADH_N"/>
    <property type="match status" value="1"/>
</dbReference>
<dbReference type="RefSeq" id="WP_198037654.1">
    <property type="nucleotide sequence ID" value="NZ_JBHEZZ010000036.1"/>
</dbReference>
<comment type="caution">
    <text evidence="4">The sequence shown here is derived from an EMBL/GenBank/DDBJ whole genome shotgun (WGS) entry which is preliminary data.</text>
</comment>
<dbReference type="InterPro" id="IPR011032">
    <property type="entry name" value="GroES-like_sf"/>
</dbReference>
<name>A0ABV6UZP6_9ACTN</name>
<protein>
    <submittedName>
        <fullName evidence="4">Zinc-binding alcohol dehydrogenase family protein</fullName>
    </submittedName>
</protein>
<evidence type="ECO:0000256" key="2">
    <source>
        <dbReference type="ARBA" id="ARBA00023002"/>
    </source>
</evidence>
<dbReference type="SMART" id="SM00829">
    <property type="entry name" value="PKS_ER"/>
    <property type="match status" value="1"/>
</dbReference>
<evidence type="ECO:0000256" key="1">
    <source>
        <dbReference type="ARBA" id="ARBA00022857"/>
    </source>
</evidence>
<keyword evidence="5" id="KW-1185">Reference proteome</keyword>
<dbReference type="Pfam" id="PF13602">
    <property type="entry name" value="ADH_zinc_N_2"/>
    <property type="match status" value="1"/>
</dbReference>
<dbReference type="InterPro" id="IPR013154">
    <property type="entry name" value="ADH-like_N"/>
</dbReference>
<reference evidence="4 5" key="1">
    <citation type="submission" date="2024-09" db="EMBL/GenBank/DDBJ databases">
        <authorList>
            <person name="Lee S.D."/>
        </authorList>
    </citation>
    <scope>NUCLEOTIDE SEQUENCE [LARGE SCALE GENOMIC DNA]</scope>
    <source>
        <strain evidence="4 5">N1-5</strain>
    </source>
</reference>
<proteinExistence type="predicted"/>
<organism evidence="4 5">
    <name type="scientific">Streptacidiphilus cavernicola</name>
    <dbReference type="NCBI Taxonomy" id="3342716"/>
    <lineage>
        <taxon>Bacteria</taxon>
        <taxon>Bacillati</taxon>
        <taxon>Actinomycetota</taxon>
        <taxon>Actinomycetes</taxon>
        <taxon>Kitasatosporales</taxon>
        <taxon>Streptomycetaceae</taxon>
        <taxon>Streptacidiphilus</taxon>
    </lineage>
</organism>
<accession>A0ABV6UZP6</accession>
<dbReference type="SUPFAM" id="SSF50129">
    <property type="entry name" value="GroES-like"/>
    <property type="match status" value="1"/>
</dbReference>
<dbReference type="InterPro" id="IPR036291">
    <property type="entry name" value="NAD(P)-bd_dom_sf"/>
</dbReference>
<dbReference type="Gene3D" id="3.40.50.720">
    <property type="entry name" value="NAD(P)-binding Rossmann-like Domain"/>
    <property type="match status" value="1"/>
</dbReference>
<keyword evidence="1" id="KW-0521">NADP</keyword>
<dbReference type="Proteomes" id="UP001592528">
    <property type="component" value="Unassembled WGS sequence"/>
</dbReference>
<feature type="domain" description="Enoyl reductase (ER)" evidence="3">
    <location>
        <begin position="11"/>
        <end position="334"/>
    </location>
</feature>
<evidence type="ECO:0000259" key="3">
    <source>
        <dbReference type="SMART" id="SM00829"/>
    </source>
</evidence>
<dbReference type="Gene3D" id="3.90.180.10">
    <property type="entry name" value="Medium-chain alcohol dehydrogenases, catalytic domain"/>
    <property type="match status" value="1"/>
</dbReference>
<evidence type="ECO:0000313" key="4">
    <source>
        <dbReference type="EMBL" id="MFC1406931.1"/>
    </source>
</evidence>
<gene>
    <name evidence="4" type="ORF">ACEZDJ_37160</name>
</gene>